<dbReference type="SUPFAM" id="SSF49503">
    <property type="entry name" value="Cupredoxins"/>
    <property type="match status" value="1"/>
</dbReference>
<keyword evidence="13" id="KW-1185">Reference proteome</keyword>
<dbReference type="PANTHER" id="PTHR36507">
    <property type="entry name" value="BLL1555 PROTEIN"/>
    <property type="match status" value="1"/>
</dbReference>
<dbReference type="Proteomes" id="UP000192674">
    <property type="component" value="Unassembled WGS sequence"/>
</dbReference>
<evidence type="ECO:0000256" key="6">
    <source>
        <dbReference type="ARBA" id="ARBA00023008"/>
    </source>
</evidence>
<evidence type="ECO:0000256" key="4">
    <source>
        <dbReference type="ARBA" id="ARBA00022764"/>
    </source>
</evidence>
<feature type="domain" description="Blue (type 1) copper" evidence="11">
    <location>
        <begin position="28"/>
        <end position="104"/>
    </location>
</feature>
<evidence type="ECO:0000259" key="11">
    <source>
        <dbReference type="Pfam" id="PF00127"/>
    </source>
</evidence>
<dbReference type="EMBL" id="FWXV01000001">
    <property type="protein sequence ID" value="SMC61995.1"/>
    <property type="molecule type" value="Genomic_DNA"/>
</dbReference>
<feature type="signal peptide" evidence="10">
    <location>
        <begin position="1"/>
        <end position="21"/>
    </location>
</feature>
<proteinExistence type="predicted"/>
<dbReference type="Gene3D" id="2.60.40.420">
    <property type="entry name" value="Cupredoxins - blue copper proteins"/>
    <property type="match status" value="1"/>
</dbReference>
<dbReference type="AlphaFoldDB" id="A0A1W2AMR6"/>
<feature type="binding site" evidence="7">
    <location>
        <position position="92"/>
    </location>
    <ligand>
        <name>Cu cation</name>
        <dbReference type="ChEBI" id="CHEBI:23378"/>
    </ligand>
</feature>
<feature type="binding site" evidence="7">
    <location>
        <position position="95"/>
    </location>
    <ligand>
        <name>Cu cation</name>
        <dbReference type="ChEBI" id="CHEBI:23378"/>
    </ligand>
</feature>
<reference evidence="12 13" key="1">
    <citation type="submission" date="2017-04" db="EMBL/GenBank/DDBJ databases">
        <authorList>
            <person name="Afonso C.L."/>
            <person name="Miller P.J."/>
            <person name="Scott M.A."/>
            <person name="Spackman E."/>
            <person name="Goraichik I."/>
            <person name="Dimitrov K.M."/>
            <person name="Suarez D.L."/>
            <person name="Swayne D.E."/>
        </authorList>
    </citation>
    <scope>NUCLEOTIDE SEQUENCE [LARGE SCALE GENOMIC DNA]</scope>
    <source>
        <strain evidence="12 13">DSM 43828</strain>
    </source>
</reference>
<keyword evidence="3 7" id="KW-0479">Metal-binding</keyword>
<comment type="subcellular location">
    <subcellularLocation>
        <location evidence="1">Periplasm</location>
    </subcellularLocation>
</comment>
<keyword evidence="6 7" id="KW-0186">Copper</keyword>
<evidence type="ECO:0000313" key="13">
    <source>
        <dbReference type="Proteomes" id="UP000192674"/>
    </source>
</evidence>
<organism evidence="12 13">
    <name type="scientific">Kibdelosporangium aridum</name>
    <dbReference type="NCBI Taxonomy" id="2030"/>
    <lineage>
        <taxon>Bacteria</taxon>
        <taxon>Bacillati</taxon>
        <taxon>Actinomycetota</taxon>
        <taxon>Actinomycetes</taxon>
        <taxon>Pseudonocardiales</taxon>
        <taxon>Pseudonocardiaceae</taxon>
        <taxon>Kibdelosporangium</taxon>
    </lineage>
</organism>
<keyword evidence="10" id="KW-0732">Signal</keyword>
<dbReference type="OrthoDB" id="574459at2"/>
<keyword evidence="2" id="KW-0813">Transport</keyword>
<dbReference type="InterPro" id="IPR008972">
    <property type="entry name" value="Cupredoxin"/>
</dbReference>
<keyword evidence="5" id="KW-0249">Electron transport</keyword>
<gene>
    <name evidence="12" type="ORF">SAMN05661093_00967</name>
</gene>
<feature type="compositionally biased region" description="Low complexity" evidence="8">
    <location>
        <begin position="107"/>
        <end position="128"/>
    </location>
</feature>
<dbReference type="GO" id="GO:0009055">
    <property type="term" value="F:electron transfer activity"/>
    <property type="evidence" value="ECO:0007669"/>
    <property type="project" value="InterPro"/>
</dbReference>
<dbReference type="Pfam" id="PF00127">
    <property type="entry name" value="Copper-bind"/>
    <property type="match status" value="1"/>
</dbReference>
<keyword evidence="9" id="KW-0472">Membrane</keyword>
<evidence type="ECO:0000256" key="3">
    <source>
        <dbReference type="ARBA" id="ARBA00022723"/>
    </source>
</evidence>
<accession>A0A1W2AMR6</accession>
<dbReference type="InterPro" id="IPR002386">
    <property type="entry name" value="Amicyanin/Pseudoazurin"/>
</dbReference>
<comment type="cofactor">
    <cofactor evidence="7">
        <name>Cu cation</name>
        <dbReference type="ChEBI" id="CHEBI:23378"/>
    </cofactor>
    <text evidence="7">Binds 1 copper ion per subunit.</text>
</comment>
<sequence>MSRILVVLALFMLMAAPTAAAATQQVHMSGYAYGPGTLTINVGDTVTWTNHDQAPHDAVTTAGPAQFRSPMLNTGQTWSFTFTTPGTYSYYCSVHPDMRGQIVVRQAAQAPTPQQQQQPAPSQRRQSATPAPRTQQTSAVVVPEPVEETPVAQQPVAAAAPAPPPRMGLDPLLLVAGLVAGVATLCLLLIGSRSAG</sequence>
<protein>
    <submittedName>
        <fullName evidence="12">Amicyanin</fullName>
    </submittedName>
</protein>
<feature type="transmembrane region" description="Helical" evidence="9">
    <location>
        <begin position="172"/>
        <end position="190"/>
    </location>
</feature>
<dbReference type="PRINTS" id="PR00155">
    <property type="entry name" value="AMICYANIN"/>
</dbReference>
<evidence type="ECO:0000256" key="9">
    <source>
        <dbReference type="SAM" id="Phobius"/>
    </source>
</evidence>
<dbReference type="CDD" id="cd13921">
    <property type="entry name" value="Amicyanin"/>
    <property type="match status" value="1"/>
</dbReference>
<dbReference type="RefSeq" id="WP_084424817.1">
    <property type="nucleotide sequence ID" value="NZ_FWXV01000001.1"/>
</dbReference>
<evidence type="ECO:0000256" key="8">
    <source>
        <dbReference type="SAM" id="MobiDB-lite"/>
    </source>
</evidence>
<feature type="binding site" evidence="7">
    <location>
        <position position="56"/>
    </location>
    <ligand>
        <name>Cu cation</name>
        <dbReference type="ChEBI" id="CHEBI:23378"/>
    </ligand>
</feature>
<evidence type="ECO:0000256" key="5">
    <source>
        <dbReference type="ARBA" id="ARBA00022982"/>
    </source>
</evidence>
<keyword evidence="4" id="KW-0574">Periplasm</keyword>
<keyword evidence="9" id="KW-0812">Transmembrane</keyword>
<dbReference type="InterPro" id="IPR035668">
    <property type="entry name" value="Amicyanin"/>
</dbReference>
<feature type="chain" id="PRO_5013207140" evidence="10">
    <location>
        <begin position="22"/>
        <end position="196"/>
    </location>
</feature>
<evidence type="ECO:0000256" key="2">
    <source>
        <dbReference type="ARBA" id="ARBA00022448"/>
    </source>
</evidence>
<evidence type="ECO:0000256" key="10">
    <source>
        <dbReference type="SAM" id="SignalP"/>
    </source>
</evidence>
<dbReference type="InterPro" id="IPR000923">
    <property type="entry name" value="BlueCu_1"/>
</dbReference>
<dbReference type="PANTHER" id="PTHR36507:SF1">
    <property type="entry name" value="BLL1555 PROTEIN"/>
    <property type="match status" value="1"/>
</dbReference>
<evidence type="ECO:0000313" key="12">
    <source>
        <dbReference type="EMBL" id="SMC61995.1"/>
    </source>
</evidence>
<feature type="region of interest" description="Disordered" evidence="8">
    <location>
        <begin position="107"/>
        <end position="140"/>
    </location>
</feature>
<evidence type="ECO:0000256" key="7">
    <source>
        <dbReference type="PIRSR" id="PIRSR602386-1"/>
    </source>
</evidence>
<dbReference type="GO" id="GO:0042597">
    <property type="term" value="C:periplasmic space"/>
    <property type="evidence" value="ECO:0007669"/>
    <property type="project" value="UniProtKB-SubCell"/>
</dbReference>
<dbReference type="InterPro" id="IPR052721">
    <property type="entry name" value="ET_Amicyanin"/>
</dbReference>
<name>A0A1W2AMR6_KIBAR</name>
<keyword evidence="9" id="KW-1133">Transmembrane helix</keyword>
<evidence type="ECO:0000256" key="1">
    <source>
        <dbReference type="ARBA" id="ARBA00004418"/>
    </source>
</evidence>
<dbReference type="GO" id="GO:0005507">
    <property type="term" value="F:copper ion binding"/>
    <property type="evidence" value="ECO:0007669"/>
    <property type="project" value="InterPro"/>
</dbReference>